<evidence type="ECO:0000313" key="1">
    <source>
        <dbReference type="EMBL" id="MFC6198258.1"/>
    </source>
</evidence>
<dbReference type="EMBL" id="JBHSSW010000009">
    <property type="protein sequence ID" value="MFC6198258.1"/>
    <property type="molecule type" value="Genomic_DNA"/>
</dbReference>
<evidence type="ECO:0000313" key="2">
    <source>
        <dbReference type="Proteomes" id="UP001596303"/>
    </source>
</evidence>
<sequence>MTIIAISALFGTPVLAQEHEHMPGHDMTHMEGGMHGEHMGHAAEDGEREAMPSVRQVEASKVCMVNDMAFDKDQIAVEVDGKTYYGCCPMCKDRLESDASLRTATDPVSGAEVDKATAVIGADADGNVYYFESEHNLHTHMGV</sequence>
<accession>A0ABW1SAJ0</accession>
<gene>
    <name evidence="1" type="ORF">ACFQDM_09220</name>
</gene>
<reference evidence="2" key="1">
    <citation type="journal article" date="2019" name="Int. J. Syst. Evol. Microbiol.">
        <title>The Global Catalogue of Microorganisms (GCM) 10K type strain sequencing project: providing services to taxonomists for standard genome sequencing and annotation.</title>
        <authorList>
            <consortium name="The Broad Institute Genomics Platform"/>
            <consortium name="The Broad Institute Genome Sequencing Center for Infectious Disease"/>
            <person name="Wu L."/>
            <person name="Ma J."/>
        </authorList>
    </citation>
    <scope>NUCLEOTIDE SEQUENCE [LARGE SCALE GENOMIC DNA]</scope>
    <source>
        <strain evidence="2">CGMCC-1.15741</strain>
    </source>
</reference>
<protein>
    <recommendedName>
        <fullName evidence="3">TRASH transcription regulator C-terminal archaeal domain-containing protein</fullName>
    </recommendedName>
</protein>
<comment type="caution">
    <text evidence="1">The sequence shown here is derived from an EMBL/GenBank/DDBJ whole genome shotgun (WGS) entry which is preliminary data.</text>
</comment>
<proteinExistence type="predicted"/>
<organism evidence="1 2">
    <name type="scientific">Ponticaulis profundi</name>
    <dbReference type="NCBI Taxonomy" id="2665222"/>
    <lineage>
        <taxon>Bacteria</taxon>
        <taxon>Pseudomonadati</taxon>
        <taxon>Pseudomonadota</taxon>
        <taxon>Alphaproteobacteria</taxon>
        <taxon>Hyphomonadales</taxon>
        <taxon>Hyphomonadaceae</taxon>
        <taxon>Ponticaulis</taxon>
    </lineage>
</organism>
<evidence type="ECO:0008006" key="3">
    <source>
        <dbReference type="Google" id="ProtNLM"/>
    </source>
</evidence>
<keyword evidence="2" id="KW-1185">Reference proteome</keyword>
<name>A0ABW1SAJ0_9PROT</name>
<dbReference type="Proteomes" id="UP001596303">
    <property type="component" value="Unassembled WGS sequence"/>
</dbReference>